<dbReference type="CDD" id="cd03801">
    <property type="entry name" value="GT4_PimA-like"/>
    <property type="match status" value="1"/>
</dbReference>
<dbReference type="InterPro" id="IPR028098">
    <property type="entry name" value="Glyco_trans_4-like_N"/>
</dbReference>
<dbReference type="EMBL" id="AP012273">
    <property type="protein sequence ID" value="BAO43526.1"/>
    <property type="molecule type" value="Genomic_DNA"/>
</dbReference>
<dbReference type="Pfam" id="PF13692">
    <property type="entry name" value="Glyco_trans_1_4"/>
    <property type="match status" value="1"/>
</dbReference>
<dbReference type="PANTHER" id="PTHR45947:SF3">
    <property type="entry name" value="SULFOQUINOVOSYL TRANSFERASE SQD2"/>
    <property type="match status" value="1"/>
</dbReference>
<dbReference type="InterPro" id="IPR050194">
    <property type="entry name" value="Glycosyltransferase_grp1"/>
</dbReference>
<keyword evidence="3" id="KW-1185">Reference proteome</keyword>
<keyword evidence="2" id="KW-0808">Transferase</keyword>
<accession>A0A7U6GH28</accession>
<evidence type="ECO:0000313" key="2">
    <source>
        <dbReference type="EMBL" id="BAO43526.1"/>
    </source>
</evidence>
<organism evidence="2 3">
    <name type="scientific">Thiolapillus brandeum</name>
    <dbReference type="NCBI Taxonomy" id="1076588"/>
    <lineage>
        <taxon>Bacteria</taxon>
        <taxon>Pseudomonadati</taxon>
        <taxon>Pseudomonadota</taxon>
        <taxon>Gammaproteobacteria</taxon>
        <taxon>Chromatiales</taxon>
        <taxon>Sedimenticolaceae</taxon>
        <taxon>Thiolapillus</taxon>
    </lineage>
</organism>
<sequence>MKILLCTDVPPFVVGGAETQSWRLAREWAAMGNQVECVGYRIASQVQNEIRLHRLPLLKRGGRLVRGMGYFFALGLFLLKRRRSYDVVYSRFLGESTLSVVLLKAMRLLRMPLVAVPAAAGHEDNSDLAILSSLPATNGLIRLINRHCDCINFISPAIERDLRSAGIAPGKFRHIPNGVNLTGKTALAPAGHPYRLLFVGRLEYQKGLDILLPVMSRLAAEGHEFELKILGTGSLLGELEEKVVSLGLDGKVHFSGVVDSDQVLEELSRTHLFLLPSRYEGMSNAALEALACGVPCVLSACGGIDSYLDGDTGWVFNLEDVEDLHHGLSQALCISAEEWEIRSRRSRQLVMDNFSMPVVAREYLDLFRELACAPESTV</sequence>
<feature type="domain" description="Glycosyltransferase subfamily 4-like N-terminal" evidence="1">
    <location>
        <begin position="14"/>
        <end position="181"/>
    </location>
</feature>
<dbReference type="KEGG" id="tbn:TBH_C0581"/>
<dbReference type="GO" id="GO:0016758">
    <property type="term" value="F:hexosyltransferase activity"/>
    <property type="evidence" value="ECO:0007669"/>
    <property type="project" value="TreeGrafter"/>
</dbReference>
<name>A0A7U6GH28_9GAMM</name>
<dbReference type="Gene3D" id="3.40.50.2000">
    <property type="entry name" value="Glycogen Phosphorylase B"/>
    <property type="match status" value="2"/>
</dbReference>
<reference evidence="2 3" key="1">
    <citation type="journal article" date="2014" name="PLoS ONE">
        <title>Physiological and genomic features of a novel sulfur-oxidizing gammaproteobacterium belonging to a previously uncultivated symbiotic lineage isolated from a hydrothermal vent.</title>
        <authorList>
            <person name="Nunoura T."/>
            <person name="Takaki Y."/>
            <person name="Kazama H."/>
            <person name="Kakuta J."/>
            <person name="Shimamura S."/>
            <person name="Makita H."/>
            <person name="Hirai M."/>
            <person name="Miyazaki M."/>
            <person name="Takai K."/>
        </authorList>
    </citation>
    <scope>NUCLEOTIDE SEQUENCE [LARGE SCALE GENOMIC DNA]</scope>
    <source>
        <strain evidence="2 3">Hiromi1</strain>
    </source>
</reference>
<evidence type="ECO:0000313" key="3">
    <source>
        <dbReference type="Proteomes" id="UP000031631"/>
    </source>
</evidence>
<evidence type="ECO:0000259" key="1">
    <source>
        <dbReference type="Pfam" id="PF13439"/>
    </source>
</evidence>
<dbReference type="SUPFAM" id="SSF53756">
    <property type="entry name" value="UDP-Glycosyltransferase/glycogen phosphorylase"/>
    <property type="match status" value="1"/>
</dbReference>
<dbReference type="Proteomes" id="UP000031631">
    <property type="component" value="Chromosome"/>
</dbReference>
<proteinExistence type="predicted"/>
<dbReference type="Pfam" id="PF13439">
    <property type="entry name" value="Glyco_transf_4"/>
    <property type="match status" value="1"/>
</dbReference>
<dbReference type="RefSeq" id="WP_172649449.1">
    <property type="nucleotide sequence ID" value="NZ_AP012273.1"/>
</dbReference>
<dbReference type="AlphaFoldDB" id="A0A7U6GH28"/>
<protein>
    <submittedName>
        <fullName evidence="2">Glycosyl transferase family 1</fullName>
    </submittedName>
</protein>
<gene>
    <name evidence="2" type="ORF">TBH_C0581</name>
</gene>
<dbReference type="PANTHER" id="PTHR45947">
    <property type="entry name" value="SULFOQUINOVOSYL TRANSFERASE SQD2"/>
    <property type="match status" value="1"/>
</dbReference>